<organism evidence="1">
    <name type="scientific">marine metagenome</name>
    <dbReference type="NCBI Taxonomy" id="408172"/>
    <lineage>
        <taxon>unclassified sequences</taxon>
        <taxon>metagenomes</taxon>
        <taxon>ecological metagenomes</taxon>
    </lineage>
</organism>
<evidence type="ECO:0000313" key="1">
    <source>
        <dbReference type="EMBL" id="SVD74527.1"/>
    </source>
</evidence>
<sequence length="56" mass="5945">VTSQIPSSILTTVPPDFTHSKSYTSLPLEQAAESVADKVQDTTPLVLSVFVIVNTA</sequence>
<protein>
    <submittedName>
        <fullName evidence="1">Uncharacterized protein</fullName>
    </submittedName>
</protein>
<gene>
    <name evidence="1" type="ORF">METZ01_LOCUS427381</name>
</gene>
<name>A0A382XTR8_9ZZZZ</name>
<dbReference type="EMBL" id="UINC01170471">
    <property type="protein sequence ID" value="SVD74527.1"/>
    <property type="molecule type" value="Genomic_DNA"/>
</dbReference>
<feature type="non-terminal residue" evidence="1">
    <location>
        <position position="1"/>
    </location>
</feature>
<proteinExistence type="predicted"/>
<accession>A0A382XTR8</accession>
<reference evidence="1" key="1">
    <citation type="submission" date="2018-05" db="EMBL/GenBank/DDBJ databases">
        <authorList>
            <person name="Lanie J.A."/>
            <person name="Ng W.-L."/>
            <person name="Kazmierczak K.M."/>
            <person name="Andrzejewski T.M."/>
            <person name="Davidsen T.M."/>
            <person name="Wayne K.J."/>
            <person name="Tettelin H."/>
            <person name="Glass J.I."/>
            <person name="Rusch D."/>
            <person name="Podicherti R."/>
            <person name="Tsui H.-C.T."/>
            <person name="Winkler M.E."/>
        </authorList>
    </citation>
    <scope>NUCLEOTIDE SEQUENCE</scope>
</reference>
<dbReference type="AlphaFoldDB" id="A0A382XTR8"/>
<feature type="non-terminal residue" evidence="1">
    <location>
        <position position="56"/>
    </location>
</feature>